<feature type="compositionally biased region" description="Acidic residues" evidence="1">
    <location>
        <begin position="164"/>
        <end position="183"/>
    </location>
</feature>
<name>D0MUM5_PHYIT</name>
<organism evidence="2 3">
    <name type="scientific">Phytophthora infestans (strain T30-4)</name>
    <name type="common">Potato late blight agent</name>
    <dbReference type="NCBI Taxonomy" id="403677"/>
    <lineage>
        <taxon>Eukaryota</taxon>
        <taxon>Sar</taxon>
        <taxon>Stramenopiles</taxon>
        <taxon>Oomycota</taxon>
        <taxon>Peronosporomycetes</taxon>
        <taxon>Peronosporales</taxon>
        <taxon>Peronosporaceae</taxon>
        <taxon>Phytophthora</taxon>
    </lineage>
</organism>
<dbReference type="KEGG" id="pif:PITG_02005"/>
<dbReference type="HOGENOM" id="CLU_624832_0_0_1"/>
<accession>D0MUM5</accession>
<dbReference type="RefSeq" id="XP_002908589.1">
    <property type="nucleotide sequence ID" value="XM_002908543.1"/>
</dbReference>
<evidence type="ECO:0008006" key="4">
    <source>
        <dbReference type="Google" id="ProtNLM"/>
    </source>
</evidence>
<dbReference type="AlphaFoldDB" id="D0MUM5"/>
<proteinExistence type="predicted"/>
<protein>
    <recommendedName>
        <fullName evidence="4">PiggyBac transposable element-derived protein domain-containing protein</fullName>
    </recommendedName>
</protein>
<feature type="compositionally biased region" description="Acidic residues" evidence="1">
    <location>
        <begin position="141"/>
        <end position="152"/>
    </location>
</feature>
<dbReference type="PANTHER" id="PTHR37069">
    <property type="entry name" value="DDE_TNP_1_7 DOMAIN-CONTAINING PROTEIN"/>
    <property type="match status" value="1"/>
</dbReference>
<feature type="compositionally biased region" description="Acidic residues" evidence="1">
    <location>
        <begin position="200"/>
        <end position="212"/>
    </location>
</feature>
<dbReference type="GeneID" id="9479399"/>
<dbReference type="OrthoDB" id="119802at2759"/>
<feature type="compositionally biased region" description="Polar residues" evidence="1">
    <location>
        <begin position="412"/>
        <end position="424"/>
    </location>
</feature>
<feature type="region of interest" description="Disordered" evidence="1">
    <location>
        <begin position="17"/>
        <end position="219"/>
    </location>
</feature>
<keyword evidence="3" id="KW-1185">Reference proteome</keyword>
<reference evidence="3" key="1">
    <citation type="journal article" date="2009" name="Nature">
        <title>Genome sequence and analysis of the Irish potato famine pathogen Phytophthora infestans.</title>
        <authorList>
            <consortium name="The Broad Institute Genome Sequencing Platform"/>
            <person name="Haas B.J."/>
            <person name="Kamoun S."/>
            <person name="Zody M.C."/>
            <person name="Jiang R.H."/>
            <person name="Handsaker R.E."/>
            <person name="Cano L.M."/>
            <person name="Grabherr M."/>
            <person name="Kodira C.D."/>
            <person name="Raffaele S."/>
            <person name="Torto-Alalibo T."/>
            <person name="Bozkurt T.O."/>
            <person name="Ah-Fong A.M."/>
            <person name="Alvarado L."/>
            <person name="Anderson V.L."/>
            <person name="Armstrong M.R."/>
            <person name="Avrova A."/>
            <person name="Baxter L."/>
            <person name="Beynon J."/>
            <person name="Boevink P.C."/>
            <person name="Bollmann S.R."/>
            <person name="Bos J.I."/>
            <person name="Bulone V."/>
            <person name="Cai G."/>
            <person name="Cakir C."/>
            <person name="Carrington J.C."/>
            <person name="Chawner M."/>
            <person name="Conti L."/>
            <person name="Costanzo S."/>
            <person name="Ewan R."/>
            <person name="Fahlgren N."/>
            <person name="Fischbach M.A."/>
            <person name="Fugelstad J."/>
            <person name="Gilroy E.M."/>
            <person name="Gnerre S."/>
            <person name="Green P.J."/>
            <person name="Grenville-Briggs L.J."/>
            <person name="Griffith J."/>
            <person name="Grunwald N.J."/>
            <person name="Horn K."/>
            <person name="Horner N.R."/>
            <person name="Hu C.H."/>
            <person name="Huitema E."/>
            <person name="Jeong D.H."/>
            <person name="Jones A.M."/>
            <person name="Jones J.D."/>
            <person name="Jones R.W."/>
            <person name="Karlsson E.K."/>
            <person name="Kunjeti S.G."/>
            <person name="Lamour K."/>
            <person name="Liu Z."/>
            <person name="Ma L."/>
            <person name="Maclean D."/>
            <person name="Chibucos M.C."/>
            <person name="McDonald H."/>
            <person name="McWalters J."/>
            <person name="Meijer H.J."/>
            <person name="Morgan W."/>
            <person name="Morris P.F."/>
            <person name="Munro C.A."/>
            <person name="O'Neill K."/>
            <person name="Ospina-Giraldo M."/>
            <person name="Pinzon A."/>
            <person name="Pritchard L."/>
            <person name="Ramsahoye B."/>
            <person name="Ren Q."/>
            <person name="Restrepo S."/>
            <person name="Roy S."/>
            <person name="Sadanandom A."/>
            <person name="Savidor A."/>
            <person name="Schornack S."/>
            <person name="Schwartz D.C."/>
            <person name="Schumann U.D."/>
            <person name="Schwessinger B."/>
            <person name="Seyer L."/>
            <person name="Sharpe T."/>
            <person name="Silvar C."/>
            <person name="Song J."/>
            <person name="Studholme D.J."/>
            <person name="Sykes S."/>
            <person name="Thines M."/>
            <person name="van de Vondervoort P.J."/>
            <person name="Phuntumart V."/>
            <person name="Wawra S."/>
            <person name="Weide R."/>
            <person name="Win J."/>
            <person name="Young C."/>
            <person name="Zhou S."/>
            <person name="Fry W."/>
            <person name="Meyers B.C."/>
            <person name="van West P."/>
            <person name="Ristaino J."/>
            <person name="Govers F."/>
            <person name="Birch P.R."/>
            <person name="Whisson S.C."/>
            <person name="Judelson H.S."/>
            <person name="Nusbaum C."/>
        </authorList>
    </citation>
    <scope>NUCLEOTIDE SEQUENCE [LARGE SCALE GENOMIC DNA]</scope>
    <source>
        <strain evidence="3">T30-4</strain>
    </source>
</reference>
<dbReference type="PANTHER" id="PTHR37069:SF2">
    <property type="entry name" value="PIGGYBAC TRANSPOSABLE ELEMENT-DERIVED PROTEIN DOMAIN-CONTAINING PROTEIN"/>
    <property type="match status" value="1"/>
</dbReference>
<dbReference type="eggNOG" id="ENOG502RGDI">
    <property type="taxonomic scope" value="Eukaryota"/>
</dbReference>
<dbReference type="STRING" id="403677.D0MUM5"/>
<dbReference type="Proteomes" id="UP000006643">
    <property type="component" value="Unassembled WGS sequence"/>
</dbReference>
<evidence type="ECO:0000256" key="1">
    <source>
        <dbReference type="SAM" id="MobiDB-lite"/>
    </source>
</evidence>
<dbReference type="EMBL" id="DS028119">
    <property type="protein sequence ID" value="EEY61672.1"/>
    <property type="molecule type" value="Genomic_DNA"/>
</dbReference>
<gene>
    <name evidence="2" type="ORF">PITG_02005</name>
</gene>
<dbReference type="VEuPathDB" id="FungiDB:PITG_02005"/>
<evidence type="ECO:0000313" key="2">
    <source>
        <dbReference type="EMBL" id="EEY61672.1"/>
    </source>
</evidence>
<sequence>MEVKDVNWRSLWRELTSNGWKAGPPRGIEQEHRYVPPGGNARGRKDISTQDSDVTGTRGDVGPEELQVLDVVMPVDNGGGADAMEDDNEADMALSNAGCDQEAALSVDEETKTEDQDQPPPRTPRRPVPSVSALPEIGIVGEDDDGGDDVADELVHSLNRMGPDDDPDAYEVFDSSNDSDADDFDKQQEANDAQLIVVDGNDDESDREDDPIGENGAGETRFNEGFLRALGGSTALESGALNSDVLRELGLSGYESPASVDAHHILEQPYVPAQCGGDYPGRKVSYYGPSAAIKKVGETPLALFLFFKPPALWRDIAGESSLYHLSTINKRADTKYTKHKRKNPSSDKTRAQFKAALQQIRSIQAVELLHMVGLLLARAIQPNRERMSHHWSTYDEGGISRGSFGNYENDGSIPSSKTSRGGGT</sequence>
<feature type="region of interest" description="Disordered" evidence="1">
    <location>
        <begin position="405"/>
        <end position="424"/>
    </location>
</feature>
<dbReference type="InParanoid" id="D0MUM5"/>
<evidence type="ECO:0000313" key="3">
    <source>
        <dbReference type="Proteomes" id="UP000006643"/>
    </source>
</evidence>